<dbReference type="Gene3D" id="3.50.50.100">
    <property type="match status" value="1"/>
</dbReference>
<comment type="caution">
    <text evidence="7">The sequence shown here is derived from an EMBL/GenBank/DDBJ whole genome shotgun (WGS) entry which is preliminary data.</text>
</comment>
<keyword evidence="8" id="KW-1185">Reference proteome</keyword>
<keyword evidence="4" id="KW-0274">FAD</keyword>
<evidence type="ECO:0000256" key="4">
    <source>
        <dbReference type="ARBA" id="ARBA00022827"/>
    </source>
</evidence>
<dbReference type="SUPFAM" id="SSF51905">
    <property type="entry name" value="FAD/NAD(P)-binding domain"/>
    <property type="match status" value="2"/>
</dbReference>
<dbReference type="Pfam" id="PF07992">
    <property type="entry name" value="Pyr_redox_2"/>
    <property type="match status" value="1"/>
</dbReference>
<dbReference type="GO" id="GO:0019646">
    <property type="term" value="P:aerobic electron transport chain"/>
    <property type="evidence" value="ECO:0007669"/>
    <property type="project" value="TreeGrafter"/>
</dbReference>
<dbReference type="eggNOG" id="COG1252">
    <property type="taxonomic scope" value="Bacteria"/>
</dbReference>
<evidence type="ECO:0000256" key="2">
    <source>
        <dbReference type="ARBA" id="ARBA00005272"/>
    </source>
</evidence>
<feature type="domain" description="FAD/NAD(P)-binding" evidence="6">
    <location>
        <begin position="3"/>
        <end position="278"/>
    </location>
</feature>
<evidence type="ECO:0000256" key="5">
    <source>
        <dbReference type="ARBA" id="ARBA00023002"/>
    </source>
</evidence>
<proteinExistence type="inferred from homology"/>
<dbReference type="InterPro" id="IPR036188">
    <property type="entry name" value="FAD/NAD-bd_sf"/>
</dbReference>
<dbReference type="RefSeq" id="WP_036833236.1">
    <property type="nucleotide sequence ID" value="NZ_AVPG01000006.1"/>
</dbReference>
<keyword evidence="3" id="KW-0285">Flavoprotein</keyword>
<evidence type="ECO:0000313" key="8">
    <source>
        <dbReference type="Proteomes" id="UP000030401"/>
    </source>
</evidence>
<protein>
    <recommendedName>
        <fullName evidence="6">FAD/NAD(P)-binding domain-containing protein</fullName>
    </recommendedName>
</protein>
<evidence type="ECO:0000256" key="3">
    <source>
        <dbReference type="ARBA" id="ARBA00022630"/>
    </source>
</evidence>
<dbReference type="PANTHER" id="PTHR42913">
    <property type="entry name" value="APOPTOSIS-INDUCING FACTOR 1"/>
    <property type="match status" value="1"/>
</dbReference>
<dbReference type="Proteomes" id="UP000030401">
    <property type="component" value="Unassembled WGS sequence"/>
</dbReference>
<accession>A0A0A5G606</accession>
<comment type="similarity">
    <text evidence="2">Belongs to the NADH dehydrogenase family.</text>
</comment>
<name>A0A0A5G606_9BACI</name>
<keyword evidence="5" id="KW-0560">Oxidoreductase</keyword>
<evidence type="ECO:0000313" key="7">
    <source>
        <dbReference type="EMBL" id="KGX87479.1"/>
    </source>
</evidence>
<dbReference type="InterPro" id="IPR051169">
    <property type="entry name" value="NADH-Q_oxidoreductase"/>
</dbReference>
<sequence>MKQLILIGAGHAHLHIIQQWIKQPIKNVALTVISPSPFHYYSGMMSGYAEGIYNEEDIRIDVKALVEKEGATFHQEAVMSIDPRQKILLTDKGKVLSYDVVSFNIGSLTAQTDRHGVKQYALRIKPNFHFTNMIDKLRNSRRPVIVGGDMEGIELALAIQAWRRNQHLSTPITLINRSSYMMKAHKQLQHRIRQYNITLQLNEEIEKVHSKKLITKDGEKIDYDEVLWLTGPRAPELFRLSHLPTDESGYLQVTSTLQVKSFPSIFGAGDCITLSDYPNLPKNEGQVVKQAPILWENINGFLTNGEGSHFKPNKRFISIMSTGNKHGLFLYGSFIHHSKLAWKIKHIINQTYMKKLK</sequence>
<evidence type="ECO:0000256" key="1">
    <source>
        <dbReference type="ARBA" id="ARBA00001974"/>
    </source>
</evidence>
<reference evidence="7 8" key="1">
    <citation type="submission" date="2013-08" db="EMBL/GenBank/DDBJ databases">
        <authorList>
            <person name="Huang J."/>
            <person name="Wang G."/>
        </authorList>
    </citation>
    <scope>NUCLEOTIDE SEQUENCE [LARGE SCALE GENOMIC DNA]</scope>
    <source>
        <strain evidence="7 8">JSM 072002</strain>
    </source>
</reference>
<dbReference type="AlphaFoldDB" id="A0A0A5G606"/>
<evidence type="ECO:0000259" key="6">
    <source>
        <dbReference type="Pfam" id="PF07992"/>
    </source>
</evidence>
<dbReference type="EMBL" id="AVPG01000006">
    <property type="protein sequence ID" value="KGX87479.1"/>
    <property type="molecule type" value="Genomic_DNA"/>
</dbReference>
<dbReference type="InterPro" id="IPR023753">
    <property type="entry name" value="FAD/NAD-binding_dom"/>
</dbReference>
<comment type="cofactor">
    <cofactor evidence="1">
        <name>FAD</name>
        <dbReference type="ChEBI" id="CHEBI:57692"/>
    </cofactor>
</comment>
<organism evidence="7 8">
    <name type="scientific">Pontibacillus litoralis JSM 072002</name>
    <dbReference type="NCBI Taxonomy" id="1385512"/>
    <lineage>
        <taxon>Bacteria</taxon>
        <taxon>Bacillati</taxon>
        <taxon>Bacillota</taxon>
        <taxon>Bacilli</taxon>
        <taxon>Bacillales</taxon>
        <taxon>Bacillaceae</taxon>
        <taxon>Pontibacillus</taxon>
    </lineage>
</organism>
<dbReference type="STRING" id="1385512.N784_14635"/>
<dbReference type="PANTHER" id="PTHR42913:SF9">
    <property type="entry name" value="SLR1591 PROTEIN"/>
    <property type="match status" value="1"/>
</dbReference>
<dbReference type="OrthoDB" id="9772934at2"/>
<dbReference type="GO" id="GO:0003955">
    <property type="term" value="F:NAD(P)H dehydrogenase (quinone) activity"/>
    <property type="evidence" value="ECO:0007669"/>
    <property type="project" value="TreeGrafter"/>
</dbReference>
<gene>
    <name evidence="7" type="ORF">N784_14635</name>
</gene>